<dbReference type="PANTHER" id="PTHR43584:SF9">
    <property type="entry name" value="TRANSFERASE HEXAPEPTIDE REPEAT CONTAINING PROTEIN"/>
    <property type="match status" value="1"/>
</dbReference>
<dbReference type="Gene3D" id="2.160.10.10">
    <property type="entry name" value="Hexapeptide repeat proteins"/>
    <property type="match status" value="1"/>
</dbReference>
<protein>
    <submittedName>
        <fullName evidence="3">Glucose-1-phosphate thymidylyltransferase</fullName>
    </submittedName>
</protein>
<organism evidence="3 4">
    <name type="scientific">Sediminibacterium roseum</name>
    <dbReference type="NCBI Taxonomy" id="1978412"/>
    <lineage>
        <taxon>Bacteria</taxon>
        <taxon>Pseudomonadati</taxon>
        <taxon>Bacteroidota</taxon>
        <taxon>Chitinophagia</taxon>
        <taxon>Chitinophagales</taxon>
        <taxon>Chitinophagaceae</taxon>
        <taxon>Sediminibacterium</taxon>
    </lineage>
</organism>
<proteinExistence type="predicted"/>
<dbReference type="InterPro" id="IPR050065">
    <property type="entry name" value="GlmU-like"/>
</dbReference>
<evidence type="ECO:0000313" key="4">
    <source>
        <dbReference type="Proteomes" id="UP000753802"/>
    </source>
</evidence>
<dbReference type="Pfam" id="PF13562">
    <property type="entry name" value="NTP_transf_4"/>
    <property type="match status" value="1"/>
</dbReference>
<gene>
    <name evidence="3" type="ORF">GWC95_09885</name>
</gene>
<dbReference type="SUPFAM" id="SSF51161">
    <property type="entry name" value="Trimeric LpxA-like enzymes"/>
    <property type="match status" value="1"/>
</dbReference>
<sequence>MAIVLFDNKERDNLFPLTYTRAVAGLRFGILTIKERWERVSGQAVFVHTTDDLQALYSHFPEEEHLWIDAAVVADGPLVKQVLELTGESCIADGNGLIAARTKVAHGAFDPSPGSYQKTIQAADQKRIRYPWQLMQWNDEMIRNDFALVTKGRTSQPIPPTVNVLHAENIFIEEGARLQFCTLNASAGPIYIGKNAEVMEGSAIRGPFSMGENSVLKLNSRVYGATTLGPSCMGGGEIKNSVMMGYSNKAHDGYLGDSVVGEWCNFGAGSSNSNLKNTAGDVKVWSHHQKQYLSAGQKCGVVMGDYSRAAINSSINTGTVIGVASNVFGAGLLPTIVANFRWGVTGTEYEFDKALNDINNWKKLKGHSLSAAETSVLKSIFAANT</sequence>
<dbReference type="PANTHER" id="PTHR43584">
    <property type="entry name" value="NUCLEOTIDYL TRANSFERASE"/>
    <property type="match status" value="1"/>
</dbReference>
<reference evidence="3 4" key="1">
    <citation type="submission" date="2020-01" db="EMBL/GenBank/DDBJ databases">
        <title>Genome analysis.</title>
        <authorList>
            <person name="Wu S."/>
            <person name="Wang G."/>
        </authorList>
    </citation>
    <scope>NUCLEOTIDE SEQUENCE [LARGE SCALE GENOMIC DNA]</scope>
    <source>
        <strain evidence="3 4">SYL130</strain>
    </source>
</reference>
<evidence type="ECO:0000256" key="1">
    <source>
        <dbReference type="ARBA" id="ARBA00022679"/>
    </source>
</evidence>
<dbReference type="InterPro" id="IPR011004">
    <property type="entry name" value="Trimer_LpxA-like_sf"/>
</dbReference>
<dbReference type="Proteomes" id="UP000753802">
    <property type="component" value="Unassembled WGS sequence"/>
</dbReference>
<keyword evidence="2" id="KW-0012">Acyltransferase</keyword>
<keyword evidence="4" id="KW-1185">Reference proteome</keyword>
<dbReference type="EMBL" id="JAACJS010000012">
    <property type="protein sequence ID" value="NCI50233.1"/>
    <property type="molecule type" value="Genomic_DNA"/>
</dbReference>
<dbReference type="NCBIfam" id="TIGR03991">
    <property type="entry name" value="alt_bact_glmU"/>
    <property type="match status" value="1"/>
</dbReference>
<evidence type="ECO:0000313" key="3">
    <source>
        <dbReference type="EMBL" id="NCI50233.1"/>
    </source>
</evidence>
<name>A0ABW9ZW17_9BACT</name>
<evidence type="ECO:0000256" key="2">
    <source>
        <dbReference type="ARBA" id="ARBA00023315"/>
    </source>
</evidence>
<comment type="caution">
    <text evidence="3">The sequence shown here is derived from an EMBL/GenBank/DDBJ whole genome shotgun (WGS) entry which is preliminary data.</text>
</comment>
<dbReference type="RefSeq" id="WP_161818539.1">
    <property type="nucleotide sequence ID" value="NZ_JAACJS010000012.1"/>
</dbReference>
<accession>A0ABW9ZW17</accession>
<keyword evidence="1" id="KW-0808">Transferase</keyword>
<dbReference type="InterPro" id="IPR023917">
    <property type="entry name" value="Bifunctiontional_GlmU_bac-type"/>
</dbReference>